<protein>
    <submittedName>
        <fullName evidence="1">Uncharacterized protein</fullName>
    </submittedName>
</protein>
<dbReference type="Proteomes" id="UP000428260">
    <property type="component" value="Chromosome"/>
</dbReference>
<organism evidence="1 2">
    <name type="scientific">Maribellus comscasis</name>
    <dbReference type="NCBI Taxonomy" id="2681766"/>
    <lineage>
        <taxon>Bacteria</taxon>
        <taxon>Pseudomonadati</taxon>
        <taxon>Bacteroidota</taxon>
        <taxon>Bacteroidia</taxon>
        <taxon>Marinilabiliales</taxon>
        <taxon>Prolixibacteraceae</taxon>
        <taxon>Maribellus</taxon>
    </lineage>
</organism>
<reference evidence="1 2" key="1">
    <citation type="submission" date="2019-11" db="EMBL/GenBank/DDBJ databases">
        <authorList>
            <person name="Zheng R.K."/>
            <person name="Sun C.M."/>
        </authorList>
    </citation>
    <scope>NUCLEOTIDE SEQUENCE [LARGE SCALE GENOMIC DNA]</scope>
    <source>
        <strain evidence="1 2">WC007</strain>
    </source>
</reference>
<gene>
    <name evidence="1" type="ORF">GM418_16365</name>
</gene>
<dbReference type="AlphaFoldDB" id="A0A6I6JV82"/>
<keyword evidence="2" id="KW-1185">Reference proteome</keyword>
<accession>A0A6I6JV82</accession>
<sequence>MLKKISPLLFILIASLFTKCSIFEEEDTLNLSQIDFLHGTKESGRLKKQLNYSDSDDKTLNSDIEYFYEDNHLITKVYHEYLGGEPYILQKDELIYDGEKLSQMVHYFRTGTTTSPLLVSKTYYYSYPDANTKIEVVYNAEGERRDSVIYRYSGNLLTEEKHVNHLGIWGNKYEYNNEGKLYKTIDLADEHMVSKNHFDRKGLLVKTERIVDGNIESTIWYESEITRTSLFVTMYPGSDSDSDIRLPGAQKKFRDGKLVEYILYHPTFPGSEWYCQRFEYY</sequence>
<dbReference type="KEGG" id="mcos:GM418_16365"/>
<name>A0A6I6JV82_9BACT</name>
<dbReference type="RefSeq" id="WP_158868226.1">
    <property type="nucleotide sequence ID" value="NZ_CP046401.1"/>
</dbReference>
<evidence type="ECO:0000313" key="1">
    <source>
        <dbReference type="EMBL" id="QGY45189.1"/>
    </source>
</evidence>
<dbReference type="EMBL" id="CP046401">
    <property type="protein sequence ID" value="QGY45189.1"/>
    <property type="molecule type" value="Genomic_DNA"/>
</dbReference>
<evidence type="ECO:0000313" key="2">
    <source>
        <dbReference type="Proteomes" id="UP000428260"/>
    </source>
</evidence>
<proteinExistence type="predicted"/>